<protein>
    <recommendedName>
        <fullName evidence="4">DUF4367 domain-containing protein</fullName>
    </recommendedName>
</protein>
<evidence type="ECO:0008006" key="4">
    <source>
        <dbReference type="Google" id="ProtNLM"/>
    </source>
</evidence>
<dbReference type="OrthoDB" id="1951928at2"/>
<sequence length="238" mass="27833">MKKDNVNQFDMLIAETIEEEMNGIHITDEEIKQQWMKFQEMNSNKKVHRKINYKKAVVIIIGALVGFTMMNLMDIEISAWRMPNIVSVFTRSEDKVTVERTYSVGEGIEIIPEEEIPRMVTNYIEEVRDMISFNFKELPFHLEEAMIEGDMLHLNYINDEGEIRLFQMPHGLEFAQTIHFRAGSEINEVTIDGVSYTIVRIIESRTKVIWSSFGISHTMDIDYPIEFEEVIDLLKAME</sequence>
<keyword evidence="1" id="KW-0472">Membrane</keyword>
<dbReference type="KEGG" id="amt:Amet_1852"/>
<evidence type="ECO:0000313" key="2">
    <source>
        <dbReference type="EMBL" id="ABR48021.1"/>
    </source>
</evidence>
<gene>
    <name evidence="2" type="ordered locus">Amet_1852</name>
</gene>
<dbReference type="EMBL" id="CP000724">
    <property type="protein sequence ID" value="ABR48021.1"/>
    <property type="molecule type" value="Genomic_DNA"/>
</dbReference>
<evidence type="ECO:0000256" key="1">
    <source>
        <dbReference type="SAM" id="Phobius"/>
    </source>
</evidence>
<keyword evidence="1" id="KW-1133">Transmembrane helix</keyword>
<feature type="transmembrane region" description="Helical" evidence="1">
    <location>
        <begin position="56"/>
        <end position="73"/>
    </location>
</feature>
<keyword evidence="3" id="KW-1185">Reference proteome</keyword>
<keyword evidence="1" id="KW-0812">Transmembrane</keyword>
<dbReference type="HOGENOM" id="CLU_1154500_0_0_9"/>
<proteinExistence type="predicted"/>
<organism evidence="2 3">
    <name type="scientific">Alkaliphilus metalliredigens (strain QYMF)</name>
    <dbReference type="NCBI Taxonomy" id="293826"/>
    <lineage>
        <taxon>Bacteria</taxon>
        <taxon>Bacillati</taxon>
        <taxon>Bacillota</taxon>
        <taxon>Clostridia</taxon>
        <taxon>Peptostreptococcales</taxon>
        <taxon>Natronincolaceae</taxon>
        <taxon>Alkaliphilus</taxon>
    </lineage>
</organism>
<dbReference type="Proteomes" id="UP000001572">
    <property type="component" value="Chromosome"/>
</dbReference>
<accession>A6TPA3</accession>
<evidence type="ECO:0000313" key="3">
    <source>
        <dbReference type="Proteomes" id="UP000001572"/>
    </source>
</evidence>
<reference evidence="3" key="1">
    <citation type="journal article" date="2016" name="Genome Announc.">
        <title>Complete genome sequence of Alkaliphilus metalliredigens strain QYMF, an alkaliphilic and metal-reducing bacterium isolated from borax-contaminated leachate ponds.</title>
        <authorList>
            <person name="Hwang C."/>
            <person name="Copeland A."/>
            <person name="Lucas S."/>
            <person name="Lapidus A."/>
            <person name="Barry K."/>
            <person name="Detter J.C."/>
            <person name="Glavina Del Rio T."/>
            <person name="Hammon N."/>
            <person name="Israni S."/>
            <person name="Dalin E."/>
            <person name="Tice H."/>
            <person name="Pitluck S."/>
            <person name="Chertkov O."/>
            <person name="Brettin T."/>
            <person name="Bruce D."/>
            <person name="Han C."/>
            <person name="Schmutz J."/>
            <person name="Larimer F."/>
            <person name="Land M.L."/>
            <person name="Hauser L."/>
            <person name="Kyrpides N."/>
            <person name="Mikhailova N."/>
            <person name="Ye Q."/>
            <person name="Zhou J."/>
            <person name="Richardson P."/>
            <person name="Fields M.W."/>
        </authorList>
    </citation>
    <scope>NUCLEOTIDE SEQUENCE [LARGE SCALE GENOMIC DNA]</scope>
    <source>
        <strain evidence="3">QYMF</strain>
    </source>
</reference>
<dbReference type="AlphaFoldDB" id="A6TPA3"/>
<dbReference type="RefSeq" id="WP_012063056.1">
    <property type="nucleotide sequence ID" value="NC_009633.1"/>
</dbReference>
<name>A6TPA3_ALKMQ</name>